<reference evidence="2" key="1">
    <citation type="journal article" date="2017" name="Cell">
        <title>Insights into land plant evolution garnered from the Marchantia polymorpha genome.</title>
        <authorList>
            <person name="Bowman J.L."/>
            <person name="Kohchi T."/>
            <person name="Yamato K.T."/>
            <person name="Jenkins J."/>
            <person name="Shu S."/>
            <person name="Ishizaki K."/>
            <person name="Yamaoka S."/>
            <person name="Nishihama R."/>
            <person name="Nakamura Y."/>
            <person name="Berger F."/>
            <person name="Adam C."/>
            <person name="Aki S.S."/>
            <person name="Althoff F."/>
            <person name="Araki T."/>
            <person name="Arteaga-Vazquez M.A."/>
            <person name="Balasubrmanian S."/>
            <person name="Barry K."/>
            <person name="Bauer D."/>
            <person name="Boehm C.R."/>
            <person name="Briginshaw L."/>
            <person name="Caballero-Perez J."/>
            <person name="Catarino B."/>
            <person name="Chen F."/>
            <person name="Chiyoda S."/>
            <person name="Chovatia M."/>
            <person name="Davies K.M."/>
            <person name="Delmans M."/>
            <person name="Demura T."/>
            <person name="Dierschke T."/>
            <person name="Dolan L."/>
            <person name="Dorantes-Acosta A.E."/>
            <person name="Eklund D.M."/>
            <person name="Florent S.N."/>
            <person name="Flores-Sandoval E."/>
            <person name="Fujiyama A."/>
            <person name="Fukuzawa H."/>
            <person name="Galik B."/>
            <person name="Grimanelli D."/>
            <person name="Grimwood J."/>
            <person name="Grossniklaus U."/>
            <person name="Hamada T."/>
            <person name="Haseloff J."/>
            <person name="Hetherington A.J."/>
            <person name="Higo A."/>
            <person name="Hirakawa Y."/>
            <person name="Hundley H.N."/>
            <person name="Ikeda Y."/>
            <person name="Inoue K."/>
            <person name="Inoue S.I."/>
            <person name="Ishida S."/>
            <person name="Jia Q."/>
            <person name="Kakita M."/>
            <person name="Kanazawa T."/>
            <person name="Kawai Y."/>
            <person name="Kawashima T."/>
            <person name="Kennedy M."/>
            <person name="Kinose K."/>
            <person name="Kinoshita T."/>
            <person name="Kohara Y."/>
            <person name="Koide E."/>
            <person name="Komatsu K."/>
            <person name="Kopischke S."/>
            <person name="Kubo M."/>
            <person name="Kyozuka J."/>
            <person name="Lagercrantz U."/>
            <person name="Lin S.S."/>
            <person name="Lindquist E."/>
            <person name="Lipzen A.M."/>
            <person name="Lu C.W."/>
            <person name="De Luna E."/>
            <person name="Martienssen R.A."/>
            <person name="Minamino N."/>
            <person name="Mizutani M."/>
            <person name="Mizutani M."/>
            <person name="Mochizuki N."/>
            <person name="Monte I."/>
            <person name="Mosher R."/>
            <person name="Nagasaki H."/>
            <person name="Nakagami H."/>
            <person name="Naramoto S."/>
            <person name="Nishitani K."/>
            <person name="Ohtani M."/>
            <person name="Okamoto T."/>
            <person name="Okumura M."/>
            <person name="Phillips J."/>
            <person name="Pollak B."/>
            <person name="Reinders A."/>
            <person name="Rovekamp M."/>
            <person name="Sano R."/>
            <person name="Sawa S."/>
            <person name="Schmid M.W."/>
            <person name="Shirakawa M."/>
            <person name="Solano R."/>
            <person name="Spunde A."/>
            <person name="Suetsugu N."/>
            <person name="Sugano S."/>
            <person name="Sugiyama A."/>
            <person name="Sun R."/>
            <person name="Suzuki Y."/>
            <person name="Takenaka M."/>
            <person name="Takezawa D."/>
            <person name="Tomogane H."/>
            <person name="Tsuzuki M."/>
            <person name="Ueda T."/>
            <person name="Umeda M."/>
            <person name="Ward J.M."/>
            <person name="Watanabe Y."/>
            <person name="Yazaki K."/>
            <person name="Yokoyama R."/>
            <person name="Yoshitake Y."/>
            <person name="Yotsui I."/>
            <person name="Zachgo S."/>
            <person name="Schmutz J."/>
        </authorList>
    </citation>
    <scope>NUCLEOTIDE SEQUENCE [LARGE SCALE GENOMIC DNA]</scope>
    <source>
        <strain evidence="2">Tak-1</strain>
    </source>
</reference>
<evidence type="ECO:0000313" key="2">
    <source>
        <dbReference type="Proteomes" id="UP000244005"/>
    </source>
</evidence>
<dbReference type="Proteomes" id="UP000244005">
    <property type="component" value="Unassembled WGS sequence"/>
</dbReference>
<dbReference type="EMBL" id="KZ772696">
    <property type="protein sequence ID" value="PTQ43521.1"/>
    <property type="molecule type" value="Genomic_DNA"/>
</dbReference>
<keyword evidence="2" id="KW-1185">Reference proteome</keyword>
<protein>
    <submittedName>
        <fullName evidence="1">Uncharacterized protein</fullName>
    </submittedName>
</protein>
<evidence type="ECO:0000313" key="1">
    <source>
        <dbReference type="EMBL" id="PTQ43521.1"/>
    </source>
</evidence>
<dbReference type="AlphaFoldDB" id="A0A2R6XBK9"/>
<proteinExistence type="predicted"/>
<accession>A0A2R6XBK9</accession>
<name>A0A2R6XBK9_MARPO</name>
<dbReference type="OrthoDB" id="10582791at2759"/>
<gene>
    <name evidence="1" type="ORF">MARPO_0024s0039</name>
</gene>
<sequence length="75" mass="8572">MSYLKGIRTIVGEDGPQTAHSIPVQNHCVLTEFSFLPRMLTTWRRTACTMRGMLPVMCSTRGTLSVRNRLEYLKL</sequence>
<organism evidence="1 2">
    <name type="scientific">Marchantia polymorpha</name>
    <name type="common">Common liverwort</name>
    <name type="synonym">Marchantia aquatica</name>
    <dbReference type="NCBI Taxonomy" id="3197"/>
    <lineage>
        <taxon>Eukaryota</taxon>
        <taxon>Viridiplantae</taxon>
        <taxon>Streptophyta</taxon>
        <taxon>Embryophyta</taxon>
        <taxon>Marchantiophyta</taxon>
        <taxon>Marchantiopsida</taxon>
        <taxon>Marchantiidae</taxon>
        <taxon>Marchantiales</taxon>
        <taxon>Marchantiaceae</taxon>
        <taxon>Marchantia</taxon>
    </lineage>
</organism>
<dbReference type="Gramene" id="Mp3g22610.1">
    <property type="protein sequence ID" value="Mp3g22610.1.cds"/>
    <property type="gene ID" value="Mp3g22610"/>
</dbReference>